<evidence type="ECO:0000313" key="10">
    <source>
        <dbReference type="EMBL" id="KPQ08776.1"/>
    </source>
</evidence>
<organism evidence="10 12">
    <name type="scientific">Saliniramus fredricksonii</name>
    <dbReference type="NCBI Taxonomy" id="1653334"/>
    <lineage>
        <taxon>Bacteria</taxon>
        <taxon>Pseudomonadati</taxon>
        <taxon>Pseudomonadota</taxon>
        <taxon>Alphaproteobacteria</taxon>
        <taxon>Hyphomicrobiales</taxon>
        <taxon>Salinarimonadaceae</taxon>
        <taxon>Saliniramus</taxon>
    </lineage>
</organism>
<dbReference type="PATRIC" id="fig|1653334.4.peg.1397"/>
<feature type="transmembrane region" description="Helical" evidence="7">
    <location>
        <begin position="108"/>
        <end position="127"/>
    </location>
</feature>
<evidence type="ECO:0000256" key="7">
    <source>
        <dbReference type="SAM" id="Phobius"/>
    </source>
</evidence>
<feature type="transmembrane region" description="Helical" evidence="7">
    <location>
        <begin position="85"/>
        <end position="102"/>
    </location>
</feature>
<keyword evidence="4 7" id="KW-1133">Transmembrane helix</keyword>
<dbReference type="RefSeq" id="WP_074443413.1">
    <property type="nucleotide sequence ID" value="NZ_FMBM01000001.1"/>
</dbReference>
<keyword evidence="3 7" id="KW-0812">Transmembrane</keyword>
<name>A0A0P8BHW3_9HYPH</name>
<dbReference type="GO" id="GO:0005886">
    <property type="term" value="C:plasma membrane"/>
    <property type="evidence" value="ECO:0007669"/>
    <property type="project" value="UniProtKB-SubCell"/>
</dbReference>
<feature type="transmembrane region" description="Helical" evidence="7">
    <location>
        <begin position="61"/>
        <end position="78"/>
    </location>
</feature>
<dbReference type="Proteomes" id="UP000182800">
    <property type="component" value="Unassembled WGS sequence"/>
</dbReference>
<keyword evidence="5 7" id="KW-0472">Membrane</keyword>
<feature type="transmembrane region" description="Helical" evidence="7">
    <location>
        <begin position="342"/>
        <end position="364"/>
    </location>
</feature>
<sequence>MGEIARGTAVDGGESGFVGAGARADHDQTDHADFRHAERILAACGAWLRACLAEEVSRRRLFPWCAVAFGLGILLFFAAQGRPHAAAPLAGLALCGVIAWLGRHDHRILRISIAVAMVFAGFTATMLRFERVNAPIIDGIRIAQLTGSVISIEERTSDARLVIRVVAIDDRARDALPARVRVTTRAAGDLRAGDTISARVRLMPPPEAAWPGGYDFARSAWFARIGGVGSILGDARIVAPETPPGFAERVRAAIDNARVSTTRRIFDAIGGQPGAVAAALVTGKRGLITEETNAALRAAGIYHIVSISGLHMVLAAGTIFWLTRAGLALVPTLALGWPIKKIAAVAAIMGAVGYCIFSGAQVATIRAVIMTGVMLGAVLFDRPALSMRNLAIAAILVLAWQPETLLGPSFQMSFSAVVGLIAGAEWMRARENRPGPTPGAAGRFLRWLAAGMLGILTTTIIATIATGPFAAYHFQIANPYGLIGNALALPIVSLVVMPAGVIGVLLIGFGLDHFAWQVMGFGIARVLDVARFVAGFEGSNLPVAAFGSGALALMVIGLLMATLFVSPLRRLAVIPAGIGFALAMTPDRPDLYVDRNGAGAAIRGADGRLVLLGRPSAFVTAQWLKADGDARLMTDAPEDADASLHAGVNCDPLGCTKIFVGGHAVAFVMDARAFLEDCTRAAIIITPLEAPPSCAAPRVIDRMTLQRHGAVSAHFAKNLGADRTQFAAMPDAPAGRDGPSERRIADSDAHHSDFVNSPSGAAPFEGVVVSGGADAEPEQETIRETTSGMAGVRAWEGPAEGVGDRLGAGLGAGLGAWLGAWLGDRPREGPGEPPDGRVAETGVATDGVAGAPRADPIRRLTGVRRANETRPWLLRKTDE</sequence>
<evidence type="ECO:0000259" key="9">
    <source>
        <dbReference type="Pfam" id="PF13567"/>
    </source>
</evidence>
<proteinExistence type="predicted"/>
<feature type="compositionally biased region" description="Basic and acidic residues" evidence="6">
    <location>
        <begin position="824"/>
        <end position="838"/>
    </location>
</feature>
<dbReference type="Pfam" id="PF13567">
    <property type="entry name" value="DUF4131"/>
    <property type="match status" value="1"/>
</dbReference>
<comment type="caution">
    <text evidence="10">The sequence shown here is derived from an EMBL/GenBank/DDBJ whole genome shotgun (WGS) entry which is preliminary data.</text>
</comment>
<dbReference type="Pfam" id="PF03772">
    <property type="entry name" value="Competence"/>
    <property type="match status" value="1"/>
</dbReference>
<feature type="domain" description="ComEC/Rec2-related protein" evidence="8">
    <location>
        <begin position="280"/>
        <end position="564"/>
    </location>
</feature>
<feature type="transmembrane region" description="Helical" evidence="7">
    <location>
        <begin position="301"/>
        <end position="322"/>
    </location>
</feature>
<feature type="domain" description="DUF4131" evidence="9">
    <location>
        <begin position="86"/>
        <end position="219"/>
    </location>
</feature>
<evidence type="ECO:0000256" key="3">
    <source>
        <dbReference type="ARBA" id="ARBA00022692"/>
    </source>
</evidence>
<feature type="transmembrane region" description="Helical" evidence="7">
    <location>
        <begin position="408"/>
        <end position="427"/>
    </location>
</feature>
<feature type="region of interest" description="Disordered" evidence="6">
    <location>
        <begin position="824"/>
        <end position="853"/>
    </location>
</feature>
<dbReference type="InterPro" id="IPR052159">
    <property type="entry name" value="Competence_DNA_uptake"/>
</dbReference>
<dbReference type="PANTHER" id="PTHR30619">
    <property type="entry name" value="DNA INTERNALIZATION/COMPETENCE PROTEIN COMEC/REC2"/>
    <property type="match status" value="1"/>
</dbReference>
<evidence type="ECO:0000256" key="4">
    <source>
        <dbReference type="ARBA" id="ARBA00022989"/>
    </source>
</evidence>
<protein>
    <submittedName>
        <fullName evidence="10">Competence protein ComEC</fullName>
    </submittedName>
</protein>
<keyword evidence="2" id="KW-1003">Cell membrane</keyword>
<evidence type="ECO:0000313" key="12">
    <source>
        <dbReference type="Proteomes" id="UP000050497"/>
    </source>
</evidence>
<reference evidence="10 12" key="1">
    <citation type="submission" date="2015-09" db="EMBL/GenBank/DDBJ databases">
        <title>Identification and resolution of microdiversity through metagenomic sequencing of parallel consortia.</title>
        <authorList>
            <person name="Nelson W.C."/>
            <person name="Romine M.F."/>
            <person name="Lindemann S.R."/>
        </authorList>
    </citation>
    <scope>NUCLEOTIDE SEQUENCE [LARGE SCALE GENOMIC DNA]</scope>
    <source>
        <strain evidence="10">HL-109</strain>
    </source>
</reference>
<keyword evidence="13" id="KW-1185">Reference proteome</keyword>
<feature type="transmembrane region" description="Helical" evidence="7">
    <location>
        <begin position="447"/>
        <end position="470"/>
    </location>
</feature>
<evidence type="ECO:0000313" key="11">
    <source>
        <dbReference type="EMBL" id="SCC78646.1"/>
    </source>
</evidence>
<dbReference type="InterPro" id="IPR004477">
    <property type="entry name" value="ComEC_N"/>
</dbReference>
<dbReference type="NCBIfam" id="TIGR00360">
    <property type="entry name" value="ComEC_N-term"/>
    <property type="match status" value="1"/>
</dbReference>
<gene>
    <name evidence="10" type="primary">comEC</name>
    <name evidence="11" type="ORF">GA0071312_0410</name>
    <name evidence="10" type="ORF">HLUCCO17_17165</name>
</gene>
<evidence type="ECO:0000256" key="6">
    <source>
        <dbReference type="SAM" id="MobiDB-lite"/>
    </source>
</evidence>
<dbReference type="PANTHER" id="PTHR30619:SF1">
    <property type="entry name" value="RECOMBINATION PROTEIN 2"/>
    <property type="match status" value="1"/>
</dbReference>
<accession>A0A0P8BHW3</accession>
<reference evidence="11 13" key="2">
    <citation type="submission" date="2016-08" db="EMBL/GenBank/DDBJ databases">
        <authorList>
            <person name="Varghese N."/>
            <person name="Submissions Spin"/>
        </authorList>
    </citation>
    <scope>NUCLEOTIDE SEQUENCE [LARGE SCALE GENOMIC DNA]</scope>
    <source>
        <strain evidence="11 13">HL-109</strain>
    </source>
</reference>
<dbReference type="EMBL" id="FMBM01000001">
    <property type="protein sequence ID" value="SCC78646.1"/>
    <property type="molecule type" value="Genomic_DNA"/>
</dbReference>
<evidence type="ECO:0000256" key="1">
    <source>
        <dbReference type="ARBA" id="ARBA00004651"/>
    </source>
</evidence>
<feature type="transmembrane region" description="Helical" evidence="7">
    <location>
        <begin position="482"/>
        <end position="507"/>
    </location>
</feature>
<evidence type="ECO:0000313" key="13">
    <source>
        <dbReference type="Proteomes" id="UP000182800"/>
    </source>
</evidence>
<dbReference type="OrthoDB" id="9790149at2"/>
<evidence type="ECO:0000259" key="8">
    <source>
        <dbReference type="Pfam" id="PF03772"/>
    </source>
</evidence>
<dbReference type="Proteomes" id="UP000050497">
    <property type="component" value="Unassembled WGS sequence"/>
</dbReference>
<dbReference type="STRING" id="1653334.GA0071312_0410"/>
<evidence type="ECO:0000256" key="2">
    <source>
        <dbReference type="ARBA" id="ARBA00022475"/>
    </source>
</evidence>
<dbReference type="EMBL" id="LJSX01000041">
    <property type="protein sequence ID" value="KPQ08776.1"/>
    <property type="molecule type" value="Genomic_DNA"/>
</dbReference>
<feature type="transmembrane region" description="Helical" evidence="7">
    <location>
        <begin position="546"/>
        <end position="565"/>
    </location>
</feature>
<dbReference type="AlphaFoldDB" id="A0A0P8BHW3"/>
<dbReference type="InterPro" id="IPR025405">
    <property type="entry name" value="DUF4131"/>
</dbReference>
<evidence type="ECO:0000256" key="5">
    <source>
        <dbReference type="ARBA" id="ARBA00023136"/>
    </source>
</evidence>
<comment type="subcellular location">
    <subcellularLocation>
        <location evidence="1">Cell membrane</location>
        <topology evidence="1">Multi-pass membrane protein</topology>
    </subcellularLocation>
</comment>